<accession>A0AA39KEL7</accession>
<dbReference type="Proteomes" id="UP001175227">
    <property type="component" value="Unassembled WGS sequence"/>
</dbReference>
<gene>
    <name evidence="2" type="ORF">IW261DRAFT_1352796</name>
</gene>
<proteinExistence type="predicted"/>
<feature type="region of interest" description="Disordered" evidence="1">
    <location>
        <begin position="116"/>
        <end position="139"/>
    </location>
</feature>
<protein>
    <submittedName>
        <fullName evidence="2">Uncharacterized protein</fullName>
    </submittedName>
</protein>
<reference evidence="2" key="1">
    <citation type="submission" date="2023-06" db="EMBL/GenBank/DDBJ databases">
        <authorList>
            <consortium name="Lawrence Berkeley National Laboratory"/>
            <person name="Ahrendt S."/>
            <person name="Sahu N."/>
            <person name="Indic B."/>
            <person name="Wong-Bajracharya J."/>
            <person name="Merenyi Z."/>
            <person name="Ke H.-M."/>
            <person name="Monk M."/>
            <person name="Kocsube S."/>
            <person name="Drula E."/>
            <person name="Lipzen A."/>
            <person name="Balint B."/>
            <person name="Henrissat B."/>
            <person name="Andreopoulos B."/>
            <person name="Martin F.M."/>
            <person name="Harder C.B."/>
            <person name="Rigling D."/>
            <person name="Ford K.L."/>
            <person name="Foster G.D."/>
            <person name="Pangilinan J."/>
            <person name="Papanicolaou A."/>
            <person name="Barry K."/>
            <person name="LaButti K."/>
            <person name="Viragh M."/>
            <person name="Koriabine M."/>
            <person name="Yan M."/>
            <person name="Riley R."/>
            <person name="Champramary S."/>
            <person name="Plett K.L."/>
            <person name="Tsai I.J."/>
            <person name="Slot J."/>
            <person name="Sipos G."/>
            <person name="Plett J."/>
            <person name="Nagy L.G."/>
            <person name="Grigoriev I.V."/>
        </authorList>
    </citation>
    <scope>NUCLEOTIDE SEQUENCE</scope>
    <source>
        <strain evidence="2">ICMP 16352</strain>
    </source>
</reference>
<dbReference type="AlphaFoldDB" id="A0AA39KEL7"/>
<sequence length="309" mass="35871">MRGSTSAHSQPHQRVHQTHKSKAICLLLKGLMLGQRLRKNTEIEEKNKLLAQARLEQALDPDVEPEEIPDNASLITIKSHERRALKVPTFLATFSRVPKSLRCMLAAEEVAERELDKAAKRKNNGEESAAKKQTREVRAERPRVLGQQNNINIYELLKDTDAFCSVPLHYFTNKNLQYINEHAYELPLTKANPEKGEKARSIIDIPKLNKRLGNESNMTFGDYAVAHPNFFRMITEIDPQGLLSTQSKFYKNHFTFFNQQIDKVEEFPAWHTLECKEHVNYHISPTSFELSYYFAEYEHYKLAHHIREE</sequence>
<evidence type="ECO:0000313" key="2">
    <source>
        <dbReference type="EMBL" id="KAK0458379.1"/>
    </source>
</evidence>
<feature type="non-terminal residue" evidence="2">
    <location>
        <position position="309"/>
    </location>
</feature>
<organism evidence="2 3">
    <name type="scientific">Armillaria novae-zelandiae</name>
    <dbReference type="NCBI Taxonomy" id="153914"/>
    <lineage>
        <taxon>Eukaryota</taxon>
        <taxon>Fungi</taxon>
        <taxon>Dikarya</taxon>
        <taxon>Basidiomycota</taxon>
        <taxon>Agaricomycotina</taxon>
        <taxon>Agaricomycetes</taxon>
        <taxon>Agaricomycetidae</taxon>
        <taxon>Agaricales</taxon>
        <taxon>Marasmiineae</taxon>
        <taxon>Physalacriaceae</taxon>
        <taxon>Armillaria</taxon>
    </lineage>
</organism>
<evidence type="ECO:0000313" key="3">
    <source>
        <dbReference type="Proteomes" id="UP001175227"/>
    </source>
</evidence>
<dbReference type="EMBL" id="JAUEPR010000318">
    <property type="protein sequence ID" value="KAK0458379.1"/>
    <property type="molecule type" value="Genomic_DNA"/>
</dbReference>
<keyword evidence="3" id="KW-1185">Reference proteome</keyword>
<comment type="caution">
    <text evidence="2">The sequence shown here is derived from an EMBL/GenBank/DDBJ whole genome shotgun (WGS) entry which is preliminary data.</text>
</comment>
<name>A0AA39KEL7_9AGAR</name>
<evidence type="ECO:0000256" key="1">
    <source>
        <dbReference type="SAM" id="MobiDB-lite"/>
    </source>
</evidence>